<feature type="transmembrane region" description="Helical" evidence="9">
    <location>
        <begin position="197"/>
        <end position="223"/>
    </location>
</feature>
<dbReference type="GO" id="GO:0007200">
    <property type="term" value="P:phospholipase C-activating G protein-coupled receptor signaling pathway"/>
    <property type="evidence" value="ECO:0007669"/>
    <property type="project" value="TreeGrafter"/>
</dbReference>
<keyword evidence="8" id="KW-0807">Transducer</keyword>
<evidence type="ECO:0000256" key="5">
    <source>
        <dbReference type="ARBA" id="ARBA00023136"/>
    </source>
</evidence>
<evidence type="ECO:0000313" key="11">
    <source>
        <dbReference type="EMBL" id="ROJ30588.1"/>
    </source>
</evidence>
<dbReference type="AlphaFoldDB" id="A0A3N0XSM5"/>
<protein>
    <submittedName>
        <fullName evidence="11">G-protein coupled receptor 4</fullName>
    </submittedName>
</protein>
<accession>A0A3N0XSM5</accession>
<dbReference type="GO" id="GO:0035025">
    <property type="term" value="P:positive regulation of Rho protein signal transduction"/>
    <property type="evidence" value="ECO:0007669"/>
    <property type="project" value="TreeGrafter"/>
</dbReference>
<reference evidence="11 12" key="1">
    <citation type="submission" date="2018-10" db="EMBL/GenBank/DDBJ databases">
        <title>Genome assembly for a Yunnan-Guizhou Plateau 3E fish, Anabarilius grahami (Regan), and its evolutionary and genetic applications.</title>
        <authorList>
            <person name="Jiang W."/>
        </authorList>
    </citation>
    <scope>NUCLEOTIDE SEQUENCE [LARGE SCALE GENOMIC DNA]</scope>
    <source>
        <strain evidence="11">AG-KIZ</strain>
        <tissue evidence="11">Muscle</tissue>
    </source>
</reference>
<keyword evidence="12" id="KW-1185">Reference proteome</keyword>
<gene>
    <name evidence="11" type="ORF">DPX16_3836</name>
</gene>
<dbReference type="PANTHER" id="PTHR24232:SF107">
    <property type="entry name" value="HYDROXYCARBOXYLIC ACID RECEPTOR 2-LIKE"/>
    <property type="match status" value="1"/>
</dbReference>
<dbReference type="InterPro" id="IPR017452">
    <property type="entry name" value="GPCR_Rhodpsn_7TM"/>
</dbReference>
<dbReference type="Pfam" id="PF00001">
    <property type="entry name" value="7tm_1"/>
    <property type="match status" value="1"/>
</dbReference>
<name>A0A3N0XSM5_ANAGA</name>
<feature type="transmembrane region" description="Helical" evidence="9">
    <location>
        <begin position="282"/>
        <end position="302"/>
    </location>
</feature>
<evidence type="ECO:0000256" key="2">
    <source>
        <dbReference type="ARBA" id="ARBA00022692"/>
    </source>
</evidence>
<dbReference type="EMBL" id="RJVU01061862">
    <property type="protein sequence ID" value="ROJ30588.1"/>
    <property type="molecule type" value="Genomic_DNA"/>
</dbReference>
<evidence type="ECO:0000256" key="1">
    <source>
        <dbReference type="ARBA" id="ARBA00004141"/>
    </source>
</evidence>
<evidence type="ECO:0000313" key="12">
    <source>
        <dbReference type="Proteomes" id="UP000281406"/>
    </source>
</evidence>
<evidence type="ECO:0000259" key="10">
    <source>
        <dbReference type="PROSITE" id="PS50262"/>
    </source>
</evidence>
<feature type="transmembrane region" description="Helical" evidence="9">
    <location>
        <begin position="168"/>
        <end position="191"/>
    </location>
</feature>
<proteinExistence type="predicted"/>
<keyword evidence="2 9" id="KW-0812">Transmembrane</keyword>
<feature type="transmembrane region" description="Helical" evidence="9">
    <location>
        <begin position="63"/>
        <end position="84"/>
    </location>
</feature>
<dbReference type="PRINTS" id="PR00237">
    <property type="entry name" value="GPCRRHODOPSN"/>
</dbReference>
<evidence type="ECO:0000256" key="8">
    <source>
        <dbReference type="ARBA" id="ARBA00023224"/>
    </source>
</evidence>
<dbReference type="PROSITE" id="PS50262">
    <property type="entry name" value="G_PROTEIN_RECEP_F1_2"/>
    <property type="match status" value="1"/>
</dbReference>
<dbReference type="Gene3D" id="1.20.1070.10">
    <property type="entry name" value="Rhodopsin 7-helix transmembrane proteins"/>
    <property type="match status" value="1"/>
</dbReference>
<dbReference type="OrthoDB" id="8889623at2759"/>
<dbReference type="SUPFAM" id="SSF81321">
    <property type="entry name" value="Family A G protein-coupled receptor-like"/>
    <property type="match status" value="1"/>
</dbReference>
<dbReference type="InterPro" id="IPR000276">
    <property type="entry name" value="GPCR_Rhodpsn"/>
</dbReference>
<evidence type="ECO:0000256" key="7">
    <source>
        <dbReference type="ARBA" id="ARBA00023180"/>
    </source>
</evidence>
<dbReference type="Proteomes" id="UP000281406">
    <property type="component" value="Unassembled WGS sequence"/>
</dbReference>
<dbReference type="GO" id="GO:0004930">
    <property type="term" value="F:G protein-coupled receptor activity"/>
    <property type="evidence" value="ECO:0007669"/>
    <property type="project" value="UniProtKB-KW"/>
</dbReference>
<keyword evidence="4" id="KW-0297">G-protein coupled receptor</keyword>
<keyword evidence="7" id="KW-0325">Glycoprotein</keyword>
<dbReference type="GO" id="GO:0005886">
    <property type="term" value="C:plasma membrane"/>
    <property type="evidence" value="ECO:0007669"/>
    <property type="project" value="TreeGrafter"/>
</dbReference>
<keyword evidence="6 11" id="KW-0675">Receptor</keyword>
<comment type="subcellular location">
    <subcellularLocation>
        <location evidence="1">Membrane</location>
        <topology evidence="1">Multi-pass membrane protein</topology>
    </subcellularLocation>
</comment>
<comment type="caution">
    <text evidence="11">The sequence shown here is derived from an EMBL/GenBank/DDBJ whole genome shotgun (WGS) entry which is preliminary data.</text>
</comment>
<evidence type="ECO:0000256" key="4">
    <source>
        <dbReference type="ARBA" id="ARBA00023040"/>
    </source>
</evidence>
<feature type="transmembrane region" description="Helical" evidence="9">
    <location>
        <begin position="104"/>
        <end position="128"/>
    </location>
</feature>
<evidence type="ECO:0000256" key="9">
    <source>
        <dbReference type="SAM" id="Phobius"/>
    </source>
</evidence>
<keyword evidence="5 9" id="KW-0472">Membrane</keyword>
<feature type="transmembrane region" description="Helical" evidence="9">
    <location>
        <begin position="244"/>
        <end position="270"/>
    </location>
</feature>
<dbReference type="PANTHER" id="PTHR24232">
    <property type="entry name" value="G-PROTEIN COUPLED RECEPTOR"/>
    <property type="match status" value="1"/>
</dbReference>
<evidence type="ECO:0000256" key="6">
    <source>
        <dbReference type="ARBA" id="ARBA00023170"/>
    </source>
</evidence>
<keyword evidence="3 9" id="KW-1133">Transmembrane helix</keyword>
<feature type="domain" description="G-protein coupled receptors family 1 profile" evidence="10">
    <location>
        <begin position="75"/>
        <end position="301"/>
    </location>
</feature>
<sequence>MFSYPQPSEERVGGGMQKTVEITVVSHSENMDVPSEIFTADGSNFSDHFFLNDTGVEIGVEKIVYIITIVVGLPTNSYVIWLILTGLGNGLSAEFFSLNLSVCEIFLCLINVFSLFSPSLVLLIVVYYGQGISITGRPLFQCLICVERYLAVVHPVTFLKFKPLRYRMICSVFAWTVIFASCGLNVLLIFFELLDVFFCFMVAQLFLFVFIQLFFLVAVLRALKQSGPGERGREKEEENHMKRRAFHIILITTVTMVIIYAPNIIARLIFLSSDCDCDYDTLASIAESSFSLGGLVQPFLFVHRVGKLPFQLH</sequence>
<organism evidence="11 12">
    <name type="scientific">Anabarilius grahami</name>
    <name type="common">Kanglang fish</name>
    <name type="synonym">Barilius grahami</name>
    <dbReference type="NCBI Taxonomy" id="495550"/>
    <lineage>
        <taxon>Eukaryota</taxon>
        <taxon>Metazoa</taxon>
        <taxon>Chordata</taxon>
        <taxon>Craniata</taxon>
        <taxon>Vertebrata</taxon>
        <taxon>Euteleostomi</taxon>
        <taxon>Actinopterygii</taxon>
        <taxon>Neopterygii</taxon>
        <taxon>Teleostei</taxon>
        <taxon>Ostariophysi</taxon>
        <taxon>Cypriniformes</taxon>
        <taxon>Xenocyprididae</taxon>
        <taxon>Xenocypridinae</taxon>
        <taxon>Xenocypridinae incertae sedis</taxon>
        <taxon>Anabarilius</taxon>
    </lineage>
</organism>
<evidence type="ECO:0000256" key="3">
    <source>
        <dbReference type="ARBA" id="ARBA00022989"/>
    </source>
</evidence>